<dbReference type="Pfam" id="PF15950">
    <property type="entry name" value="DUF4758"/>
    <property type="match status" value="1"/>
</dbReference>
<feature type="region of interest" description="Disordered" evidence="1">
    <location>
        <begin position="517"/>
        <end position="580"/>
    </location>
</feature>
<feature type="compositionally biased region" description="Basic and acidic residues" evidence="1">
    <location>
        <begin position="285"/>
        <end position="295"/>
    </location>
</feature>
<dbReference type="Proteomes" id="UP001372834">
    <property type="component" value="Unassembled WGS sequence"/>
</dbReference>
<reference evidence="4 5" key="1">
    <citation type="submission" date="2023-10" db="EMBL/GenBank/DDBJ databases">
        <title>Genomes of two closely related lineages of the louse Polyplax serrata with different host specificities.</title>
        <authorList>
            <person name="Martinu J."/>
            <person name="Tarabai H."/>
            <person name="Stefka J."/>
            <person name="Hypsa V."/>
        </authorList>
    </citation>
    <scope>NUCLEOTIDE SEQUENCE [LARGE SCALE GENOMIC DNA]</scope>
    <source>
        <strain evidence="4">HR10_N</strain>
    </source>
</reference>
<evidence type="ECO:0000256" key="1">
    <source>
        <dbReference type="SAM" id="MobiDB-lite"/>
    </source>
</evidence>
<feature type="signal peptide" evidence="2">
    <location>
        <begin position="1"/>
        <end position="16"/>
    </location>
</feature>
<sequence length="1101" mass="121397">MQLNKFVLSAVGLCLTEYVPQGGPVYINPNAAASQLLSESQTQHGGTGHITQTVYGFLDFTTTIGNTVMVFSPQSSAPAVESKQEKKEVFVIETKAHTPNKSEIKPSKTVKKNEKTQGVEEKGAKERNVSSETSKVEIRPTKLAESKAKGASILSEKTEESDVNSKKISKPPIVKVEVRDENNKVISSKVEIQPQPTLTLSSGVQVVEGEDGSSHKIISSIVEIKTDGKEPEAAVEVDANNIDKPEYDFLHRQPSEVVDETYKVIDLKPSGKSHGKSKSRSQDNPQKEAKKERHSTGVVTKYGGTIVKEGTTTVHETQVIGTYISGKYAQVLQSTSRILSKPKINPTQTARILKTAAPNLSKSRAHLEPTPAGSLHEETALPLEALFHGDKSGNLIRSTRRPGKLDITFASTYFHKVHVNVNANGLDVMFGPQAPPWEDLLMARSSTRVNFVRDLLLKNKILQKSTTKKNKTFRIVTAIRSPEVDLPRPLANLLSGEHYSTVPVKAQFGEADLKEEISVSQSGRKYQNTNRRSGSGYRKNKDYSHEKEKERDRDRERDKDENYSRRGYKPKVQSTAVDNTSGTSLYKFKLQRPSGRWSYKTTPKPRVTIRRQDTEQNEVTLPQTTPQSPYIHQDSEEMTANRREDHDDYEDSFKTSVKPEFSATASTLKIQISTPADFSDVYYEIATIKSPYTFQVGTVKNTRFITVTSTLEKTLQPIEPTLPVLPNKLTEPLTENILATTPAFDKDNNLDSSIATLPPIALGTDVETPPLETITEAFSTTQMLLKTHILPVIRGRNDTTSYTLVQSYQVTRLVTATKTLPPMEVYQFVPSKTLNEFNTRLEEAGSELHLELDFGDDGNSEDDDDHPSAIRAFPPDLDLANVGNDFDVSSVDNAKLSEALRNVKPPRGIVATEKATTPLPPPQTTTTPSISPEQVQQLALLRFLNPGANIPQFLTSSKPVIKLETIYESHLIPLFNGISTSYSTISRPIATVSKTEYEVVTSTITSPIPPVPVNPLNPLFPAAPQYSITSTPVYTSTMVTATESKVLKLTFGAKTAYTTLFSTRVVPTVLTTYLTTNVPVVPTAFPGFFPSPFGGFPGYVG</sequence>
<dbReference type="EMBL" id="JAWJWE010000037">
    <property type="protein sequence ID" value="KAK6626401.1"/>
    <property type="molecule type" value="Genomic_DNA"/>
</dbReference>
<feature type="chain" id="PRO_5042815014" description="DUF4758 domain-containing protein" evidence="2">
    <location>
        <begin position="17"/>
        <end position="1101"/>
    </location>
</feature>
<evidence type="ECO:0000313" key="5">
    <source>
        <dbReference type="Proteomes" id="UP001372834"/>
    </source>
</evidence>
<dbReference type="InterPro" id="IPR031866">
    <property type="entry name" value="DUF4758"/>
</dbReference>
<evidence type="ECO:0000313" key="4">
    <source>
        <dbReference type="EMBL" id="KAK6626401.1"/>
    </source>
</evidence>
<feature type="compositionally biased region" description="Polar residues" evidence="1">
    <location>
        <begin position="617"/>
        <end position="630"/>
    </location>
</feature>
<name>A0AAN8PBU7_POLSC</name>
<gene>
    <name evidence="4" type="ORF">RUM43_006712</name>
</gene>
<feature type="region of interest" description="Disordered" evidence="1">
    <location>
        <begin position="610"/>
        <end position="643"/>
    </location>
</feature>
<comment type="caution">
    <text evidence="4">The sequence shown here is derived from an EMBL/GenBank/DDBJ whole genome shotgun (WGS) entry which is preliminary data.</text>
</comment>
<feature type="domain" description="DUF4758" evidence="3">
    <location>
        <begin position="232"/>
        <end position="336"/>
    </location>
</feature>
<dbReference type="PANTHER" id="PTHR39072:SF3">
    <property type="entry name" value="RE48511P"/>
    <property type="match status" value="1"/>
</dbReference>
<feature type="region of interest" description="Disordered" evidence="1">
    <location>
        <begin position="98"/>
        <end position="166"/>
    </location>
</feature>
<feature type="compositionally biased region" description="Basic and acidic residues" evidence="1">
    <location>
        <begin position="539"/>
        <end position="564"/>
    </location>
</feature>
<dbReference type="PANTHER" id="PTHR39072">
    <property type="entry name" value="RE48511P"/>
    <property type="match status" value="1"/>
</dbReference>
<organism evidence="4 5">
    <name type="scientific">Polyplax serrata</name>
    <name type="common">Common mouse louse</name>
    <dbReference type="NCBI Taxonomy" id="468196"/>
    <lineage>
        <taxon>Eukaryota</taxon>
        <taxon>Metazoa</taxon>
        <taxon>Ecdysozoa</taxon>
        <taxon>Arthropoda</taxon>
        <taxon>Hexapoda</taxon>
        <taxon>Insecta</taxon>
        <taxon>Pterygota</taxon>
        <taxon>Neoptera</taxon>
        <taxon>Paraneoptera</taxon>
        <taxon>Psocodea</taxon>
        <taxon>Troctomorpha</taxon>
        <taxon>Phthiraptera</taxon>
        <taxon>Anoplura</taxon>
        <taxon>Polyplacidae</taxon>
        <taxon>Polyplax</taxon>
    </lineage>
</organism>
<keyword evidence="2" id="KW-0732">Signal</keyword>
<feature type="compositionally biased region" description="Basic and acidic residues" evidence="1">
    <location>
        <begin position="633"/>
        <end position="643"/>
    </location>
</feature>
<feature type="region of interest" description="Disordered" evidence="1">
    <location>
        <begin position="855"/>
        <end position="874"/>
    </location>
</feature>
<dbReference type="AlphaFoldDB" id="A0AAN8PBU7"/>
<accession>A0AAN8PBU7</accession>
<proteinExistence type="predicted"/>
<feature type="compositionally biased region" description="Polar residues" evidence="1">
    <location>
        <begin position="518"/>
        <end position="533"/>
    </location>
</feature>
<feature type="compositionally biased region" description="Basic and acidic residues" evidence="1">
    <location>
        <begin position="98"/>
        <end position="148"/>
    </location>
</feature>
<protein>
    <recommendedName>
        <fullName evidence="3">DUF4758 domain-containing protein</fullName>
    </recommendedName>
</protein>
<feature type="region of interest" description="Disordered" evidence="1">
    <location>
        <begin position="267"/>
        <end position="296"/>
    </location>
</feature>
<feature type="compositionally biased region" description="Basic and acidic residues" evidence="1">
    <location>
        <begin position="156"/>
        <end position="165"/>
    </location>
</feature>
<evidence type="ECO:0000259" key="3">
    <source>
        <dbReference type="Pfam" id="PF15950"/>
    </source>
</evidence>
<evidence type="ECO:0000256" key="2">
    <source>
        <dbReference type="SAM" id="SignalP"/>
    </source>
</evidence>
<feature type="compositionally biased region" description="Acidic residues" evidence="1">
    <location>
        <begin position="855"/>
        <end position="865"/>
    </location>
</feature>